<dbReference type="AlphaFoldDB" id="A0A239L5N4"/>
<dbReference type="GO" id="GO:0140359">
    <property type="term" value="F:ABC-type transporter activity"/>
    <property type="evidence" value="ECO:0007669"/>
    <property type="project" value="InterPro"/>
</dbReference>
<comment type="subcellular location">
    <subcellularLocation>
        <location evidence="1">Membrane</location>
        <topology evidence="1">Multi-pass membrane protein</topology>
    </subcellularLocation>
</comment>
<keyword evidence="3 6" id="KW-1133">Transmembrane helix</keyword>
<dbReference type="PANTHER" id="PTHR43471:SF3">
    <property type="entry name" value="ABC TRANSPORTER PERMEASE PROTEIN NATB"/>
    <property type="match status" value="1"/>
</dbReference>
<evidence type="ECO:0000256" key="3">
    <source>
        <dbReference type="ARBA" id="ARBA00022989"/>
    </source>
</evidence>
<dbReference type="PANTHER" id="PTHR43471">
    <property type="entry name" value="ABC TRANSPORTER PERMEASE"/>
    <property type="match status" value="1"/>
</dbReference>
<gene>
    <name evidence="8" type="ORF">SAMN05216276_103082</name>
</gene>
<dbReference type="OrthoDB" id="3268959at2"/>
<proteinExistence type="predicted"/>
<reference evidence="8 9" key="1">
    <citation type="submission" date="2017-06" db="EMBL/GenBank/DDBJ databases">
        <authorList>
            <person name="Kim H.J."/>
            <person name="Triplett B.A."/>
        </authorList>
    </citation>
    <scope>NUCLEOTIDE SEQUENCE [LARGE SCALE GENOMIC DNA]</scope>
    <source>
        <strain evidence="8 9">CGMCC 4.2132</strain>
    </source>
</reference>
<dbReference type="InterPro" id="IPR013525">
    <property type="entry name" value="ABC2_TM"/>
</dbReference>
<dbReference type="RefSeq" id="WP_089210129.1">
    <property type="nucleotide sequence ID" value="NZ_FZOD01000030.1"/>
</dbReference>
<accession>A0A239L5N4</accession>
<evidence type="ECO:0000256" key="2">
    <source>
        <dbReference type="ARBA" id="ARBA00022692"/>
    </source>
</evidence>
<feature type="transmembrane region" description="Helical" evidence="6">
    <location>
        <begin position="312"/>
        <end position="332"/>
    </location>
</feature>
<evidence type="ECO:0000313" key="8">
    <source>
        <dbReference type="EMBL" id="SNT25123.1"/>
    </source>
</evidence>
<keyword evidence="4 6" id="KW-0472">Membrane</keyword>
<evidence type="ECO:0000313" key="9">
    <source>
        <dbReference type="Proteomes" id="UP000198282"/>
    </source>
</evidence>
<feature type="transmembrane region" description="Helical" evidence="6">
    <location>
        <begin position="275"/>
        <end position="300"/>
    </location>
</feature>
<dbReference type="EMBL" id="FZOD01000030">
    <property type="protein sequence ID" value="SNT25123.1"/>
    <property type="molecule type" value="Genomic_DNA"/>
</dbReference>
<protein>
    <submittedName>
        <fullName evidence="8">ABC-2 type transport system permease protein</fullName>
    </submittedName>
</protein>
<organism evidence="8 9">
    <name type="scientific">Streptosporangium subroseum</name>
    <dbReference type="NCBI Taxonomy" id="106412"/>
    <lineage>
        <taxon>Bacteria</taxon>
        <taxon>Bacillati</taxon>
        <taxon>Actinomycetota</taxon>
        <taxon>Actinomycetes</taxon>
        <taxon>Streptosporangiales</taxon>
        <taxon>Streptosporangiaceae</taxon>
        <taxon>Streptosporangium</taxon>
    </lineage>
</organism>
<dbReference type="GO" id="GO:0016020">
    <property type="term" value="C:membrane"/>
    <property type="evidence" value="ECO:0007669"/>
    <property type="project" value="UniProtKB-SubCell"/>
</dbReference>
<evidence type="ECO:0000256" key="6">
    <source>
        <dbReference type="SAM" id="Phobius"/>
    </source>
</evidence>
<feature type="compositionally biased region" description="Polar residues" evidence="5">
    <location>
        <begin position="1"/>
        <end position="12"/>
    </location>
</feature>
<feature type="domain" description="ABC-2 type transporter transmembrane" evidence="7">
    <location>
        <begin position="43"/>
        <end position="386"/>
    </location>
</feature>
<feature type="transmembrane region" description="Helical" evidence="6">
    <location>
        <begin position="193"/>
        <end position="216"/>
    </location>
</feature>
<dbReference type="Pfam" id="PF12698">
    <property type="entry name" value="ABC2_membrane_3"/>
    <property type="match status" value="1"/>
</dbReference>
<dbReference type="Proteomes" id="UP000198282">
    <property type="component" value="Unassembled WGS sequence"/>
</dbReference>
<evidence type="ECO:0000256" key="5">
    <source>
        <dbReference type="SAM" id="MobiDB-lite"/>
    </source>
</evidence>
<sequence length="416" mass="44184">MTTQMTQPTQSRPEVEHNNPPTGFTLIRMIARREIVTQFQRKELWISLTLMVVVFSASLGVQTLFSADARPSRLGVVGTQPEFTAALRAQADARGSVIEAVPYGTADVALTAVREGEVDAALLNGQDVVVLEKIPDSLAAPLREAHRAVALAERLRSRGLGEPEVSAVLNVAPPTVRALEPDAERTAQRTTTAAIGVMVLFFLMFMFGQGIAQGVLEEKSNRIVEILLAKVKAWHLLAGKVLGIGVVALTQITAIVAGGLTVALLVGLVDAPADAIGMGALVIAWFVPGYFLFATLWAVAGSLISRQEDIQHAAGPVSFLQTISLLAALVPFSGVNDTLTRILSLVPGLSSSVMPVRMATEQVPWWEITVAVVLTLVAIVALLRIGARIYSGGLLQHGGIVKARAAMRDAREGGMS</sequence>
<evidence type="ECO:0000259" key="7">
    <source>
        <dbReference type="Pfam" id="PF12698"/>
    </source>
</evidence>
<feature type="transmembrane region" description="Helical" evidence="6">
    <location>
        <begin position="237"/>
        <end position="269"/>
    </location>
</feature>
<evidence type="ECO:0000256" key="1">
    <source>
        <dbReference type="ARBA" id="ARBA00004141"/>
    </source>
</evidence>
<keyword evidence="2 6" id="KW-0812">Transmembrane</keyword>
<feature type="region of interest" description="Disordered" evidence="5">
    <location>
        <begin position="1"/>
        <end position="22"/>
    </location>
</feature>
<feature type="transmembrane region" description="Helical" evidence="6">
    <location>
        <begin position="363"/>
        <end position="383"/>
    </location>
</feature>
<evidence type="ECO:0000256" key="4">
    <source>
        <dbReference type="ARBA" id="ARBA00023136"/>
    </source>
</evidence>
<feature type="transmembrane region" description="Helical" evidence="6">
    <location>
        <begin position="44"/>
        <end position="65"/>
    </location>
</feature>
<name>A0A239L5N4_9ACTN</name>
<keyword evidence="9" id="KW-1185">Reference proteome</keyword>